<dbReference type="Pfam" id="PF13499">
    <property type="entry name" value="EF-hand_7"/>
    <property type="match status" value="1"/>
</dbReference>
<dbReference type="Gene3D" id="1.10.238.10">
    <property type="entry name" value="EF-hand"/>
    <property type="match status" value="1"/>
</dbReference>
<dbReference type="AlphaFoldDB" id="A0A816SSU1"/>
<proteinExistence type="predicted"/>
<protein>
    <recommendedName>
        <fullName evidence="3">EF-hand domain-containing protein</fullName>
    </recommendedName>
</protein>
<dbReference type="PROSITE" id="PS50222">
    <property type="entry name" value="EF_HAND_2"/>
    <property type="match status" value="3"/>
</dbReference>
<dbReference type="EMBL" id="CAJNRG010007143">
    <property type="protein sequence ID" value="CAF2091870.1"/>
    <property type="molecule type" value="Genomic_DNA"/>
</dbReference>
<dbReference type="InterPro" id="IPR011992">
    <property type="entry name" value="EF-hand-dom_pair"/>
</dbReference>
<dbReference type="Proteomes" id="UP000663887">
    <property type="component" value="Unassembled WGS sequence"/>
</dbReference>
<keyword evidence="2" id="KW-0677">Repeat</keyword>
<evidence type="ECO:0000256" key="1">
    <source>
        <dbReference type="ARBA" id="ARBA00022723"/>
    </source>
</evidence>
<dbReference type="CDD" id="cd00051">
    <property type="entry name" value="EFh"/>
    <property type="match status" value="1"/>
</dbReference>
<reference evidence="4" key="1">
    <citation type="submission" date="2021-02" db="EMBL/GenBank/DDBJ databases">
        <authorList>
            <person name="Nowell W R."/>
        </authorList>
    </citation>
    <scope>NUCLEOTIDE SEQUENCE</scope>
</reference>
<dbReference type="SMART" id="SM00054">
    <property type="entry name" value="EFh"/>
    <property type="match status" value="3"/>
</dbReference>
<feature type="domain" description="EF-hand" evidence="3">
    <location>
        <begin position="315"/>
        <end position="350"/>
    </location>
</feature>
<feature type="domain" description="EF-hand" evidence="3">
    <location>
        <begin position="267"/>
        <end position="302"/>
    </location>
</feature>
<accession>A0A816SSU1</accession>
<dbReference type="PANTHER" id="PTHR23055">
    <property type="entry name" value="CALCIUM BINDING PROTEINS"/>
    <property type="match status" value="1"/>
</dbReference>
<dbReference type="InterPro" id="IPR002048">
    <property type="entry name" value="EF_hand_dom"/>
</dbReference>
<organism evidence="4 5">
    <name type="scientific">Rotaria magnacalcarata</name>
    <dbReference type="NCBI Taxonomy" id="392030"/>
    <lineage>
        <taxon>Eukaryota</taxon>
        <taxon>Metazoa</taxon>
        <taxon>Spiralia</taxon>
        <taxon>Gnathifera</taxon>
        <taxon>Rotifera</taxon>
        <taxon>Eurotatoria</taxon>
        <taxon>Bdelloidea</taxon>
        <taxon>Philodinida</taxon>
        <taxon>Philodinidae</taxon>
        <taxon>Rotaria</taxon>
    </lineage>
</organism>
<dbReference type="InterPro" id="IPR028846">
    <property type="entry name" value="Recoverin"/>
</dbReference>
<name>A0A816SSU1_9BILA</name>
<gene>
    <name evidence="4" type="ORF">XDN619_LOCUS16763</name>
</gene>
<keyword evidence="1" id="KW-0479">Metal-binding</keyword>
<sequence length="361" mass="41123">MDTPIVLSFYVKPSSDSIVIRSMALKEYFLKLTLNVEVLYPTQVHGGLLLCKSKRTEEKISNMRHVLPNGSTIHLVHLTYPMFQQMKCTIGGQTLQSNHITSSLRQCLPFLHAANGKIHVNADKSVVLEGHIFILNAIHSFLLTKASIKERSNNSNLSESINVSNTDYDDDGLETFKRYKPRSLDELTTRTKFSKKEIQLIYQGFKQECPSGIVNEETFKHIYGQFFPFADTSSYARLVFATFDLRSSGCVTFEDFLICLSTLCRGSIEDRLRWIFTLYDTKKSGKITKDDFHVIVCAVYALLGNVASPCCDLETIREHTTTVFQRFDKSHQGYITMEDFMSFCLNDPNIIQSIDVLRTIV</sequence>
<evidence type="ECO:0000313" key="5">
    <source>
        <dbReference type="Proteomes" id="UP000663887"/>
    </source>
</evidence>
<dbReference type="PRINTS" id="PR00450">
    <property type="entry name" value="RECOVERIN"/>
</dbReference>
<dbReference type="SUPFAM" id="SSF47473">
    <property type="entry name" value="EF-hand"/>
    <property type="match status" value="1"/>
</dbReference>
<evidence type="ECO:0000256" key="2">
    <source>
        <dbReference type="ARBA" id="ARBA00022737"/>
    </source>
</evidence>
<comment type="caution">
    <text evidence="4">The sequence shown here is derived from an EMBL/GenBank/DDBJ whole genome shotgun (WGS) entry which is preliminary data.</text>
</comment>
<dbReference type="GO" id="GO:0005509">
    <property type="term" value="F:calcium ion binding"/>
    <property type="evidence" value="ECO:0007669"/>
    <property type="project" value="InterPro"/>
</dbReference>
<evidence type="ECO:0000259" key="3">
    <source>
        <dbReference type="PROSITE" id="PS50222"/>
    </source>
</evidence>
<evidence type="ECO:0000313" key="4">
    <source>
        <dbReference type="EMBL" id="CAF2091870.1"/>
    </source>
</evidence>
<dbReference type="PANTHER" id="PTHR23055:SF167">
    <property type="entry name" value="EF-HAND DOMAIN-CONTAINING PROTEIN"/>
    <property type="match status" value="1"/>
</dbReference>
<feature type="domain" description="EF-hand" evidence="3">
    <location>
        <begin position="231"/>
        <end position="266"/>
    </location>
</feature>